<dbReference type="CDD" id="cd00077">
    <property type="entry name" value="HDc"/>
    <property type="match status" value="1"/>
</dbReference>
<dbReference type="Gene3D" id="1.10.1300.10">
    <property type="entry name" value="3'5'-cyclic nucleotide phosphodiesterase, catalytic domain"/>
    <property type="match status" value="1"/>
</dbReference>
<dbReference type="InterPro" id="IPR023088">
    <property type="entry name" value="PDEase"/>
</dbReference>
<dbReference type="SUPFAM" id="SSF109604">
    <property type="entry name" value="HD-domain/PDEase-like"/>
    <property type="match status" value="1"/>
</dbReference>
<dbReference type="PROSITE" id="PS00126">
    <property type="entry name" value="PDEASE_I_1"/>
    <property type="match status" value="1"/>
</dbReference>
<evidence type="ECO:0000259" key="5">
    <source>
        <dbReference type="PROSITE" id="PS51845"/>
    </source>
</evidence>
<dbReference type="InterPro" id="IPR036971">
    <property type="entry name" value="PDEase_catalytic_dom_sf"/>
</dbReference>
<dbReference type="EMBL" id="VIIS01001400">
    <property type="protein sequence ID" value="KAF0298945.1"/>
    <property type="molecule type" value="Genomic_DNA"/>
</dbReference>
<accession>A0A6A4VXN0</accession>
<evidence type="ECO:0000313" key="6">
    <source>
        <dbReference type="EMBL" id="KAF0298945.1"/>
    </source>
</evidence>
<keyword evidence="1 4" id="KW-0479">Metal-binding</keyword>
<dbReference type="GO" id="GO:0046872">
    <property type="term" value="F:metal ion binding"/>
    <property type="evidence" value="ECO:0007669"/>
    <property type="project" value="UniProtKB-KW"/>
</dbReference>
<evidence type="ECO:0000256" key="4">
    <source>
        <dbReference type="PIRSR" id="PIRSR623088-3"/>
    </source>
</evidence>
<keyword evidence="2" id="KW-0378">Hydrolase</keyword>
<dbReference type="InterPro" id="IPR023174">
    <property type="entry name" value="PDEase_CS"/>
</dbReference>
<protein>
    <submittedName>
        <fullName evidence="6">cGMP-specific 3',5'-cyclic phosphodiesterase</fullName>
    </submittedName>
</protein>
<dbReference type="InterPro" id="IPR002073">
    <property type="entry name" value="PDEase_catalytic_dom"/>
</dbReference>
<organism evidence="6 7">
    <name type="scientific">Amphibalanus amphitrite</name>
    <name type="common">Striped barnacle</name>
    <name type="synonym">Balanus amphitrite</name>
    <dbReference type="NCBI Taxonomy" id="1232801"/>
    <lineage>
        <taxon>Eukaryota</taxon>
        <taxon>Metazoa</taxon>
        <taxon>Ecdysozoa</taxon>
        <taxon>Arthropoda</taxon>
        <taxon>Crustacea</taxon>
        <taxon>Multicrustacea</taxon>
        <taxon>Cirripedia</taxon>
        <taxon>Thoracica</taxon>
        <taxon>Thoracicalcarea</taxon>
        <taxon>Balanomorpha</taxon>
        <taxon>Balanoidea</taxon>
        <taxon>Balanidae</taxon>
        <taxon>Amphibalaninae</taxon>
        <taxon>Amphibalanus</taxon>
    </lineage>
</organism>
<feature type="binding site" evidence="4">
    <location>
        <position position="135"/>
    </location>
    <ligand>
        <name>Zn(2+)</name>
        <dbReference type="ChEBI" id="CHEBI:29105"/>
        <label>1</label>
    </ligand>
</feature>
<dbReference type="InterPro" id="IPR003607">
    <property type="entry name" value="HD/PDEase_dom"/>
</dbReference>
<reference evidence="6 7" key="1">
    <citation type="submission" date="2019-07" db="EMBL/GenBank/DDBJ databases">
        <title>Draft genome assembly of a fouling barnacle, Amphibalanus amphitrite (Darwin, 1854): The first reference genome for Thecostraca.</title>
        <authorList>
            <person name="Kim W."/>
        </authorList>
    </citation>
    <scope>NUCLEOTIDE SEQUENCE [LARGE SCALE GENOMIC DNA]</scope>
    <source>
        <strain evidence="6">SNU_AA5</strain>
        <tissue evidence="6">Soma without cirri and trophi</tissue>
    </source>
</reference>
<proteinExistence type="predicted"/>
<feature type="domain" description="PDEase" evidence="5">
    <location>
        <begin position="18"/>
        <end position="242"/>
    </location>
</feature>
<dbReference type="AlphaFoldDB" id="A0A6A4VXN0"/>
<feature type="active site" description="Proton donor" evidence="3">
    <location>
        <position position="94"/>
    </location>
</feature>
<dbReference type="GO" id="GO:0007165">
    <property type="term" value="P:signal transduction"/>
    <property type="evidence" value="ECO:0007669"/>
    <property type="project" value="InterPro"/>
</dbReference>
<feature type="binding site" evidence="4">
    <location>
        <position position="135"/>
    </location>
    <ligand>
        <name>Zn(2+)</name>
        <dbReference type="ChEBI" id="CHEBI:29105"/>
        <label>2</label>
    </ligand>
</feature>
<dbReference type="GO" id="GO:0004114">
    <property type="term" value="F:3',5'-cyclic-nucleotide phosphodiesterase activity"/>
    <property type="evidence" value="ECO:0007669"/>
    <property type="project" value="InterPro"/>
</dbReference>
<evidence type="ECO:0000256" key="2">
    <source>
        <dbReference type="ARBA" id="ARBA00022801"/>
    </source>
</evidence>
<dbReference type="PROSITE" id="PS51845">
    <property type="entry name" value="PDEASE_I_2"/>
    <property type="match status" value="1"/>
</dbReference>
<dbReference type="Pfam" id="PF00233">
    <property type="entry name" value="PDEase_I"/>
    <property type="match status" value="1"/>
</dbReference>
<evidence type="ECO:0000256" key="3">
    <source>
        <dbReference type="PIRSR" id="PIRSR623088-1"/>
    </source>
</evidence>
<feature type="binding site" evidence="4">
    <location>
        <position position="134"/>
    </location>
    <ligand>
        <name>Zn(2+)</name>
        <dbReference type="ChEBI" id="CHEBI:29105"/>
        <label>1</label>
    </ligand>
</feature>
<name>A0A6A4VXN0_AMPAM</name>
<dbReference type="Proteomes" id="UP000440578">
    <property type="component" value="Unassembled WGS sequence"/>
</dbReference>
<dbReference type="PANTHER" id="PTHR11347">
    <property type="entry name" value="CYCLIC NUCLEOTIDE PHOSPHODIESTERASE"/>
    <property type="match status" value="1"/>
</dbReference>
<comment type="caution">
    <text evidence="6">The sequence shown here is derived from an EMBL/GenBank/DDBJ whole genome shotgun (WGS) entry which is preliminary data.</text>
</comment>
<feature type="binding site" evidence="4">
    <location>
        <position position="98"/>
    </location>
    <ligand>
        <name>Zn(2+)</name>
        <dbReference type="ChEBI" id="CHEBI:29105"/>
        <label>1</label>
    </ligand>
</feature>
<dbReference type="FunFam" id="1.10.1300.10:FF:000040">
    <property type="entry name" value="cGMP-specific 3',5'-cyclic phosphodiesterase"/>
    <property type="match status" value="1"/>
</dbReference>
<sequence length="242" mass="28116">MAKQRVALECLSYHATASAESTAELVSRHVPSALQLNLYSHQFDDMELDNKDTCTAAIRMFKDMNMIKKFRIPYEVLCRWILSVQKNYRPVKYHNWRHALNVTQTMFALLRTGKMAGFISDQEVLGLMVACLSHDLDHRGTNNAFQSKTDSPLAMLYSTSTMEHHHFDQCVMILNSEGNNIFQVLKPEDYRQVMDTVQQAILSTDLEQYFKTKPQFLQVVRNGQPDWHDSHNKKREYIIVLI</sequence>
<gene>
    <name evidence="6" type="primary">Pde6_1</name>
    <name evidence="6" type="ORF">FJT64_003716</name>
</gene>
<keyword evidence="7" id="KW-1185">Reference proteome</keyword>
<evidence type="ECO:0000256" key="1">
    <source>
        <dbReference type="ARBA" id="ARBA00022723"/>
    </source>
</evidence>
<dbReference type="PRINTS" id="PR00387">
    <property type="entry name" value="PDIESTERASE1"/>
</dbReference>
<evidence type="ECO:0000313" key="7">
    <source>
        <dbReference type="Proteomes" id="UP000440578"/>
    </source>
</evidence>
<dbReference type="OrthoDB" id="74705at2759"/>